<feature type="compositionally biased region" description="Polar residues" evidence="1">
    <location>
        <begin position="142"/>
        <end position="151"/>
    </location>
</feature>
<sequence>MWEEWEKQGVVAARLSQQFGVRGDKRSDESRRPSQVQLACCFLLASKLQLLSLSPLPAPSNQQTTPSFQRIAKTMAKSARASVSKRNSAARRDTIYKPVEDERLQRLSEKLLEIAKAGVPTESTNPVKKDGEAMDVAEDAVKSTSTESEPSASKKKSGKFRVHGSRHARNTITFPSLRKNAGKNVGSKSGKSKRK</sequence>
<evidence type="ECO:0000259" key="2">
    <source>
        <dbReference type="Pfam" id="PF10338"/>
    </source>
</evidence>
<protein>
    <recommendedName>
        <fullName evidence="2">DUF2423 domain-containing protein</fullName>
    </recommendedName>
</protein>
<evidence type="ECO:0000313" key="4">
    <source>
        <dbReference type="Proteomes" id="UP000326924"/>
    </source>
</evidence>
<dbReference type="InParanoid" id="A0A5J5F4C5"/>
<dbReference type="AlphaFoldDB" id="A0A5J5F4C5"/>
<dbReference type="PANTHER" id="PTHR28219">
    <property type="entry name" value="UPF0642 PROTEIN YBL028C"/>
    <property type="match status" value="1"/>
</dbReference>
<keyword evidence="4" id="KW-1185">Reference proteome</keyword>
<organism evidence="3 4">
    <name type="scientific">Sphaerosporella brunnea</name>
    <dbReference type="NCBI Taxonomy" id="1250544"/>
    <lineage>
        <taxon>Eukaryota</taxon>
        <taxon>Fungi</taxon>
        <taxon>Dikarya</taxon>
        <taxon>Ascomycota</taxon>
        <taxon>Pezizomycotina</taxon>
        <taxon>Pezizomycetes</taxon>
        <taxon>Pezizales</taxon>
        <taxon>Pyronemataceae</taxon>
        <taxon>Sphaerosporella</taxon>
    </lineage>
</organism>
<name>A0A5J5F4C5_9PEZI</name>
<dbReference type="InterPro" id="IPR019434">
    <property type="entry name" value="DUF2423"/>
</dbReference>
<comment type="caution">
    <text evidence="3">The sequence shown here is derived from an EMBL/GenBank/DDBJ whole genome shotgun (WGS) entry which is preliminary data.</text>
</comment>
<dbReference type="EMBL" id="VXIS01000039">
    <property type="protein sequence ID" value="KAA8911107.1"/>
    <property type="molecule type" value="Genomic_DNA"/>
</dbReference>
<dbReference type="Proteomes" id="UP000326924">
    <property type="component" value="Unassembled WGS sequence"/>
</dbReference>
<evidence type="ECO:0000313" key="3">
    <source>
        <dbReference type="EMBL" id="KAA8911107.1"/>
    </source>
</evidence>
<dbReference type="GO" id="GO:0030687">
    <property type="term" value="C:preribosome, large subunit precursor"/>
    <property type="evidence" value="ECO:0007669"/>
    <property type="project" value="TreeGrafter"/>
</dbReference>
<dbReference type="OrthoDB" id="4087970at2759"/>
<proteinExistence type="predicted"/>
<dbReference type="Pfam" id="PF10338">
    <property type="entry name" value="YBL028C_N"/>
    <property type="match status" value="1"/>
</dbReference>
<feature type="region of interest" description="Disordered" evidence="1">
    <location>
        <begin position="121"/>
        <end position="195"/>
    </location>
</feature>
<accession>A0A5J5F4C5</accession>
<feature type="compositionally biased region" description="Basic residues" evidence="1">
    <location>
        <begin position="153"/>
        <end position="169"/>
    </location>
</feature>
<reference evidence="3 4" key="1">
    <citation type="submission" date="2019-09" db="EMBL/GenBank/DDBJ databases">
        <title>Draft genome of the ectomycorrhizal ascomycete Sphaerosporella brunnea.</title>
        <authorList>
            <consortium name="DOE Joint Genome Institute"/>
            <person name="Benucci G.M."/>
            <person name="Marozzi G."/>
            <person name="Antonielli L."/>
            <person name="Sanchez S."/>
            <person name="Marco P."/>
            <person name="Wang X."/>
            <person name="Falini L.B."/>
            <person name="Barry K."/>
            <person name="Haridas S."/>
            <person name="Lipzen A."/>
            <person name="Labutti K."/>
            <person name="Grigoriev I.V."/>
            <person name="Murat C."/>
            <person name="Martin F."/>
            <person name="Albertini E."/>
            <person name="Donnini D."/>
            <person name="Bonito G."/>
        </authorList>
    </citation>
    <scope>NUCLEOTIDE SEQUENCE [LARGE SCALE GENOMIC DNA]</scope>
    <source>
        <strain evidence="3 4">Sb_GMNB300</strain>
    </source>
</reference>
<feature type="domain" description="DUF2423" evidence="2">
    <location>
        <begin position="75"/>
        <end position="116"/>
    </location>
</feature>
<evidence type="ECO:0000256" key="1">
    <source>
        <dbReference type="SAM" id="MobiDB-lite"/>
    </source>
</evidence>
<dbReference type="PANTHER" id="PTHR28219:SF1">
    <property type="entry name" value="UPF0642 PROTEIN YBL028C"/>
    <property type="match status" value="1"/>
</dbReference>
<gene>
    <name evidence="3" type="ORF">FN846DRAFT_1002557</name>
</gene>